<dbReference type="AlphaFoldDB" id="Q2H6U6"/>
<reference evidence="3" key="1">
    <citation type="journal article" date="2015" name="Genome Announc.">
        <title>Draft genome sequence of the cellulolytic fungus Chaetomium globosum.</title>
        <authorList>
            <person name="Cuomo C.A."/>
            <person name="Untereiner W.A."/>
            <person name="Ma L.-J."/>
            <person name="Grabherr M."/>
            <person name="Birren B.W."/>
        </authorList>
    </citation>
    <scope>NUCLEOTIDE SEQUENCE [LARGE SCALE GENOMIC DNA]</scope>
    <source>
        <strain evidence="3">ATCC 6205 / CBS 148.51 / DSM 1962 / NBRC 6347 / NRRL 1970</strain>
    </source>
</reference>
<dbReference type="GeneID" id="4390322"/>
<evidence type="ECO:0000313" key="2">
    <source>
        <dbReference type="EMBL" id="EAQ89000.1"/>
    </source>
</evidence>
<evidence type="ECO:0000256" key="1">
    <source>
        <dbReference type="SAM" id="MobiDB-lite"/>
    </source>
</evidence>
<accession>Q2H6U6</accession>
<sequence>MLTGPMADLFWRSPLGATYRIGRVWGILSRPEAHSTTHQPRQPALWSTDHSAATGDLGRAREGCVARSARRSTAIEMGRERSYALEKEEQKARSGLQAGRGQGNSRSHPRDLHFRPPDVEAAPAGEHEN</sequence>
<feature type="compositionally biased region" description="Basic and acidic residues" evidence="1">
    <location>
        <begin position="77"/>
        <end position="92"/>
    </location>
</feature>
<dbReference type="RefSeq" id="XP_001221714.1">
    <property type="nucleotide sequence ID" value="XM_001221713.1"/>
</dbReference>
<proteinExistence type="predicted"/>
<organism evidence="2 3">
    <name type="scientific">Chaetomium globosum (strain ATCC 6205 / CBS 148.51 / DSM 1962 / NBRC 6347 / NRRL 1970)</name>
    <name type="common">Soil fungus</name>
    <dbReference type="NCBI Taxonomy" id="306901"/>
    <lineage>
        <taxon>Eukaryota</taxon>
        <taxon>Fungi</taxon>
        <taxon>Dikarya</taxon>
        <taxon>Ascomycota</taxon>
        <taxon>Pezizomycotina</taxon>
        <taxon>Sordariomycetes</taxon>
        <taxon>Sordariomycetidae</taxon>
        <taxon>Sordariales</taxon>
        <taxon>Chaetomiaceae</taxon>
        <taxon>Chaetomium</taxon>
    </lineage>
</organism>
<dbReference type="EMBL" id="CH408031">
    <property type="protein sequence ID" value="EAQ89000.1"/>
    <property type="molecule type" value="Genomic_DNA"/>
</dbReference>
<keyword evidence="3" id="KW-1185">Reference proteome</keyword>
<evidence type="ECO:0000313" key="3">
    <source>
        <dbReference type="Proteomes" id="UP000001056"/>
    </source>
</evidence>
<dbReference type="Proteomes" id="UP000001056">
    <property type="component" value="Unassembled WGS sequence"/>
</dbReference>
<feature type="region of interest" description="Disordered" evidence="1">
    <location>
        <begin position="75"/>
        <end position="129"/>
    </location>
</feature>
<dbReference type="HOGENOM" id="CLU_1948582_0_0_1"/>
<dbReference type="OrthoDB" id="10470266at2759"/>
<dbReference type="InParanoid" id="Q2H6U6"/>
<name>Q2H6U6_CHAGB</name>
<feature type="compositionally biased region" description="Basic and acidic residues" evidence="1">
    <location>
        <begin position="108"/>
        <end position="118"/>
    </location>
</feature>
<dbReference type="VEuPathDB" id="FungiDB:CHGG_05619"/>
<protein>
    <submittedName>
        <fullName evidence="2">Uncharacterized protein</fullName>
    </submittedName>
</protein>
<gene>
    <name evidence="2" type="ORF">CHGG_05619</name>
</gene>